<dbReference type="PIRSF" id="PIRSF001434">
    <property type="entry name" value="CGS"/>
    <property type="match status" value="1"/>
</dbReference>
<dbReference type="SUPFAM" id="SSF53383">
    <property type="entry name" value="PLP-dependent transferases"/>
    <property type="match status" value="1"/>
</dbReference>
<dbReference type="AlphaFoldDB" id="A0A9W9IGF4"/>
<dbReference type="GO" id="GO:0071269">
    <property type="term" value="P:L-homocysteine biosynthetic process"/>
    <property type="evidence" value="ECO:0007669"/>
    <property type="project" value="TreeGrafter"/>
</dbReference>
<comment type="cofactor">
    <cofactor evidence="1 5">
        <name>pyridoxal 5'-phosphate</name>
        <dbReference type="ChEBI" id="CHEBI:597326"/>
    </cofactor>
</comment>
<dbReference type="PANTHER" id="PTHR43797">
    <property type="entry name" value="HOMOCYSTEINE/CYSTEINE SYNTHASE"/>
    <property type="match status" value="1"/>
</dbReference>
<evidence type="ECO:0000256" key="2">
    <source>
        <dbReference type="ARBA" id="ARBA00009077"/>
    </source>
</evidence>
<reference evidence="6" key="1">
    <citation type="submission" date="2022-11" db="EMBL/GenBank/DDBJ databases">
        <authorList>
            <person name="Petersen C."/>
        </authorList>
    </citation>
    <scope>NUCLEOTIDE SEQUENCE</scope>
    <source>
        <strain evidence="6">IBT 26290</strain>
    </source>
</reference>
<comment type="similarity">
    <text evidence="2 5">Belongs to the trans-sulfuration enzymes family.</text>
</comment>
<gene>
    <name evidence="6" type="ORF">N7482_001849</name>
</gene>
<dbReference type="Proteomes" id="UP001149163">
    <property type="component" value="Unassembled WGS sequence"/>
</dbReference>
<dbReference type="GO" id="GO:0005737">
    <property type="term" value="C:cytoplasm"/>
    <property type="evidence" value="ECO:0007669"/>
    <property type="project" value="TreeGrafter"/>
</dbReference>
<dbReference type="GO" id="GO:0003961">
    <property type="term" value="F:O-acetylhomoserine aminocarboxypropyltransferase activity"/>
    <property type="evidence" value="ECO:0007669"/>
    <property type="project" value="TreeGrafter"/>
</dbReference>
<dbReference type="Gene3D" id="3.90.1150.10">
    <property type="entry name" value="Aspartate Aminotransferase, domain 1"/>
    <property type="match status" value="1"/>
</dbReference>
<evidence type="ECO:0000256" key="4">
    <source>
        <dbReference type="ARBA" id="ARBA00022898"/>
    </source>
</evidence>
<evidence type="ECO:0000256" key="5">
    <source>
        <dbReference type="RuleBase" id="RU362118"/>
    </source>
</evidence>
<dbReference type="OrthoDB" id="3512640at2759"/>
<comment type="caution">
    <text evidence="6">The sequence shown here is derived from an EMBL/GenBank/DDBJ whole genome shotgun (WGS) entry which is preliminary data.</text>
</comment>
<dbReference type="Pfam" id="PF01053">
    <property type="entry name" value="Cys_Met_Meta_PP"/>
    <property type="match status" value="1"/>
</dbReference>
<dbReference type="RefSeq" id="XP_056547580.1">
    <property type="nucleotide sequence ID" value="XM_056683974.1"/>
</dbReference>
<dbReference type="InterPro" id="IPR015424">
    <property type="entry name" value="PyrdxlP-dep_Trfase"/>
</dbReference>
<name>A0A9W9IGF4_9EURO</name>
<keyword evidence="4 5" id="KW-0663">Pyridoxal phosphate</keyword>
<dbReference type="Gene3D" id="3.40.640.10">
    <property type="entry name" value="Type I PLP-dependent aspartate aminotransferase-like (Major domain)"/>
    <property type="match status" value="1"/>
</dbReference>
<keyword evidence="3" id="KW-0808">Transferase</keyword>
<dbReference type="InterPro" id="IPR015422">
    <property type="entry name" value="PyrdxlP-dep_Trfase_small"/>
</dbReference>
<dbReference type="PANTHER" id="PTHR43797:SF2">
    <property type="entry name" value="HOMOCYSTEINE_CYSTEINE SYNTHASE"/>
    <property type="match status" value="1"/>
</dbReference>
<dbReference type="InterPro" id="IPR015421">
    <property type="entry name" value="PyrdxlP-dep_Trfase_major"/>
</dbReference>
<dbReference type="GO" id="GO:0030170">
    <property type="term" value="F:pyridoxal phosphate binding"/>
    <property type="evidence" value="ECO:0007669"/>
    <property type="project" value="InterPro"/>
</dbReference>
<evidence type="ECO:0000256" key="1">
    <source>
        <dbReference type="ARBA" id="ARBA00001933"/>
    </source>
</evidence>
<dbReference type="GO" id="GO:0004124">
    <property type="term" value="F:cysteine synthase activity"/>
    <property type="evidence" value="ECO:0007669"/>
    <property type="project" value="TreeGrafter"/>
</dbReference>
<dbReference type="GO" id="GO:0019346">
    <property type="term" value="P:transsulfuration"/>
    <property type="evidence" value="ECO:0007669"/>
    <property type="project" value="InterPro"/>
</dbReference>
<evidence type="ECO:0000313" key="7">
    <source>
        <dbReference type="Proteomes" id="UP001149163"/>
    </source>
</evidence>
<keyword evidence="7" id="KW-1185">Reference proteome</keyword>
<dbReference type="GO" id="GO:0006535">
    <property type="term" value="P:cysteine biosynthetic process from serine"/>
    <property type="evidence" value="ECO:0007669"/>
    <property type="project" value="TreeGrafter"/>
</dbReference>
<protein>
    <submittedName>
        <fullName evidence="6">O-acetylhomoserine-lyase</fullName>
    </submittedName>
</protein>
<dbReference type="GeneID" id="81423150"/>
<dbReference type="InterPro" id="IPR006235">
    <property type="entry name" value="OAc-hSer/O-AcSer_sulfhydrylase"/>
</dbReference>
<proteinExistence type="inferred from homology"/>
<organism evidence="6 7">
    <name type="scientific">Penicillium canariense</name>
    <dbReference type="NCBI Taxonomy" id="189055"/>
    <lineage>
        <taxon>Eukaryota</taxon>
        <taxon>Fungi</taxon>
        <taxon>Dikarya</taxon>
        <taxon>Ascomycota</taxon>
        <taxon>Pezizomycotina</taxon>
        <taxon>Eurotiomycetes</taxon>
        <taxon>Eurotiomycetidae</taxon>
        <taxon>Eurotiales</taxon>
        <taxon>Aspergillaceae</taxon>
        <taxon>Penicillium</taxon>
    </lineage>
</organism>
<reference evidence="6" key="2">
    <citation type="journal article" date="2023" name="IMA Fungus">
        <title>Comparative genomic study of the Penicillium genus elucidates a diverse pangenome and 15 lateral gene transfer events.</title>
        <authorList>
            <person name="Petersen C."/>
            <person name="Sorensen T."/>
            <person name="Nielsen M.R."/>
            <person name="Sondergaard T.E."/>
            <person name="Sorensen J.L."/>
            <person name="Fitzpatrick D.A."/>
            <person name="Frisvad J.C."/>
            <person name="Nielsen K.L."/>
        </authorList>
    </citation>
    <scope>NUCLEOTIDE SEQUENCE</scope>
    <source>
        <strain evidence="6">IBT 26290</strain>
    </source>
</reference>
<accession>A0A9W9IGF4</accession>
<dbReference type="InterPro" id="IPR000277">
    <property type="entry name" value="Cys/Met-Metab_PyrdxlP-dep_enz"/>
</dbReference>
<evidence type="ECO:0000256" key="3">
    <source>
        <dbReference type="ARBA" id="ARBA00022679"/>
    </source>
</evidence>
<sequence length="432" mass="46357">MANQKDQLRYESLSIHAGKDVHRVYSGTGAVTTPIYTTTSFVFNNSQHGADIFAGRAEDYAYSRLGNPTLGVLEQRIAALEGGAASLAAASGEAARWMAIFGLASAGENIISSATIAEDAYNHFKYSFPSRGISVKFVDTNDADAIRNAIDDQTRAVYIESISSVGLDIADIKLVASIAHEAGIPLIVDNTAGAAGYLIRPIDHGADIVVHASSEWITGSGTVRSGIIIDSGKFHWAEHAERFAHLTTPAPGYHGLNFCEKFDALAYIFYVRMAILRDVGPSLNPFAATFALAGLASLSPRLDRHHENALILARWLASNGKVSRVIFPGLPDHQKVDRAETYLRQRNAYGAILYFGIVGGGVEAAKALVANLKMIGESDGVGNPQTLIYLPNVALSPRPGITEVDEAFFRVSVGLENSNDIIEDIEQALNLL</sequence>
<evidence type="ECO:0000313" key="6">
    <source>
        <dbReference type="EMBL" id="KAJ5175972.1"/>
    </source>
</evidence>
<dbReference type="FunFam" id="3.40.640.10:FF:000035">
    <property type="entry name" value="O-succinylhomoserine sulfhydrylase"/>
    <property type="match status" value="1"/>
</dbReference>
<dbReference type="EMBL" id="JAPQKN010000001">
    <property type="protein sequence ID" value="KAJ5175972.1"/>
    <property type="molecule type" value="Genomic_DNA"/>
</dbReference>